<evidence type="ECO:0000313" key="3">
    <source>
        <dbReference type="Proteomes" id="UP001159641"/>
    </source>
</evidence>
<evidence type="ECO:0000313" key="2">
    <source>
        <dbReference type="EMBL" id="KAJ8782655.1"/>
    </source>
</evidence>
<feature type="compositionally biased region" description="Basic and acidic residues" evidence="1">
    <location>
        <begin position="1"/>
        <end position="12"/>
    </location>
</feature>
<keyword evidence="3" id="KW-1185">Reference proteome</keyword>
<evidence type="ECO:0000256" key="1">
    <source>
        <dbReference type="SAM" id="MobiDB-lite"/>
    </source>
</evidence>
<dbReference type="Proteomes" id="UP001159641">
    <property type="component" value="Unassembled WGS sequence"/>
</dbReference>
<proteinExistence type="predicted"/>
<feature type="region of interest" description="Disordered" evidence="1">
    <location>
        <begin position="1"/>
        <end position="46"/>
    </location>
</feature>
<reference evidence="2 3" key="1">
    <citation type="submission" date="2022-11" db="EMBL/GenBank/DDBJ databases">
        <title>Whole genome sequence of Eschrichtius robustus ER-17-0199.</title>
        <authorList>
            <person name="Bruniche-Olsen A."/>
            <person name="Black A.N."/>
            <person name="Fields C.J."/>
            <person name="Walden K."/>
            <person name="Dewoody J.A."/>
        </authorList>
    </citation>
    <scope>NUCLEOTIDE SEQUENCE [LARGE SCALE GENOMIC DNA]</scope>
    <source>
        <strain evidence="2">ER-17-0199</strain>
        <tissue evidence="2">Blubber</tissue>
    </source>
</reference>
<comment type="caution">
    <text evidence="2">The sequence shown here is derived from an EMBL/GenBank/DDBJ whole genome shotgun (WGS) entry which is preliminary data.</text>
</comment>
<organism evidence="2 3">
    <name type="scientific">Eschrichtius robustus</name>
    <name type="common">California gray whale</name>
    <name type="synonym">Eschrichtius gibbosus</name>
    <dbReference type="NCBI Taxonomy" id="9764"/>
    <lineage>
        <taxon>Eukaryota</taxon>
        <taxon>Metazoa</taxon>
        <taxon>Chordata</taxon>
        <taxon>Craniata</taxon>
        <taxon>Vertebrata</taxon>
        <taxon>Euteleostomi</taxon>
        <taxon>Mammalia</taxon>
        <taxon>Eutheria</taxon>
        <taxon>Laurasiatheria</taxon>
        <taxon>Artiodactyla</taxon>
        <taxon>Whippomorpha</taxon>
        <taxon>Cetacea</taxon>
        <taxon>Mysticeti</taxon>
        <taxon>Eschrichtiidae</taxon>
        <taxon>Eschrichtius</taxon>
    </lineage>
</organism>
<dbReference type="AlphaFoldDB" id="A0AB34GW00"/>
<protein>
    <submittedName>
        <fullName evidence="2">Uncharacterized protein</fullName>
    </submittedName>
</protein>
<dbReference type="EMBL" id="JAIQCJ010002101">
    <property type="protein sequence ID" value="KAJ8782655.1"/>
    <property type="molecule type" value="Genomic_DNA"/>
</dbReference>
<gene>
    <name evidence="2" type="ORF">J1605_009974</name>
</gene>
<sequence>MGGGKGHPEKEGAPGQKSTSEEELDIWERKGATAGGSEPPGKRRGLPIPLIPRFSLLCTLRTTEHGKVAVCRASGCLQSVCIKCSALFQEFENVLV</sequence>
<accession>A0AB34GW00</accession>
<name>A0AB34GW00_ESCRO</name>